<dbReference type="EMBL" id="JACAZI010000009">
    <property type="protein sequence ID" value="KAF7352851.1"/>
    <property type="molecule type" value="Genomic_DNA"/>
</dbReference>
<comment type="function">
    <text evidence="6">Small GTPase required for proper nuclear import of RNA polymerase II and III (RNAPII and RNAPIII). May act at an RNAP assembly step prior to nuclear import.</text>
</comment>
<evidence type="ECO:0000256" key="1">
    <source>
        <dbReference type="ARBA" id="ARBA00005290"/>
    </source>
</evidence>
<keyword evidence="5 6" id="KW-0342">GTP-binding</keyword>
<dbReference type="Gene3D" id="3.40.50.300">
    <property type="entry name" value="P-loop containing nucleotide triphosphate hydrolases"/>
    <property type="match status" value="1"/>
</dbReference>
<evidence type="ECO:0000256" key="5">
    <source>
        <dbReference type="ARBA" id="ARBA00023134"/>
    </source>
</evidence>
<organism evidence="8 9">
    <name type="scientific">Mycena venus</name>
    <dbReference type="NCBI Taxonomy" id="2733690"/>
    <lineage>
        <taxon>Eukaryota</taxon>
        <taxon>Fungi</taxon>
        <taxon>Dikarya</taxon>
        <taxon>Basidiomycota</taxon>
        <taxon>Agaricomycotina</taxon>
        <taxon>Agaricomycetes</taxon>
        <taxon>Agaricomycetidae</taxon>
        <taxon>Agaricales</taxon>
        <taxon>Marasmiineae</taxon>
        <taxon>Mycenaceae</taxon>
        <taxon>Mycena</taxon>
    </lineage>
</organism>
<comment type="subunit">
    <text evidence="6">Binds to RNA polymerase II (RNAPII).</text>
</comment>
<dbReference type="InterPro" id="IPR030228">
    <property type="entry name" value="Gpn3"/>
</dbReference>
<evidence type="ECO:0000313" key="8">
    <source>
        <dbReference type="EMBL" id="KAF7352851.1"/>
    </source>
</evidence>
<dbReference type="AlphaFoldDB" id="A0A8H6Y6M9"/>
<evidence type="ECO:0000256" key="4">
    <source>
        <dbReference type="ARBA" id="ARBA00022801"/>
    </source>
</evidence>
<gene>
    <name evidence="8" type="ORF">MVEN_01252100</name>
</gene>
<proteinExistence type="inferred from homology"/>
<dbReference type="Proteomes" id="UP000620124">
    <property type="component" value="Unassembled WGS sequence"/>
</dbReference>
<evidence type="ECO:0000256" key="7">
    <source>
        <dbReference type="SAM" id="MobiDB-lite"/>
    </source>
</evidence>
<protein>
    <recommendedName>
        <fullName evidence="2 6">GPN-loop GTPase 3</fullName>
    </recommendedName>
</protein>
<keyword evidence="4 6" id="KW-0378">Hydrolase</keyword>
<dbReference type="InterPro" id="IPR004130">
    <property type="entry name" value="Gpn"/>
</dbReference>
<keyword evidence="3 6" id="KW-0547">Nucleotide-binding</keyword>
<sequence length="326" mass="36255">MRYAVLVTGPAGAGKTTFTASFLTHLAASRRTAHLVNLDPAASPTSFEYEPVIDIKDLVSLEDVMGELNYGPNGGLVYCFEYLLQNMDWLEEELGGFDDDYLIFDCPGQIELYTHHPFLPTLVQNLTRMGIRTSAVYLIESQFMEDKYKFFSGVLSAMSAMVNLEIPWINIMSKMDLVTSNPEDPSGGARNGFRGRRNIASRGVGASWNSDSTDFILHSSSACPASLFIFTLIAFLCRYLDPDPLLLASARGQEENSANPRFHALNQAIVQLIEDHPLVSFLPLDLTSPDSLETVISHIDYTMQYGEDEEPKEPHDLDEGDFGDME</sequence>
<comment type="similarity">
    <text evidence="1 6">Belongs to the GPN-loop GTPase family.</text>
</comment>
<dbReference type="SUPFAM" id="SSF52540">
    <property type="entry name" value="P-loop containing nucleoside triphosphate hydrolases"/>
    <property type="match status" value="1"/>
</dbReference>
<dbReference type="GO" id="GO:0005525">
    <property type="term" value="F:GTP binding"/>
    <property type="evidence" value="ECO:0007669"/>
    <property type="project" value="UniProtKB-KW"/>
</dbReference>
<dbReference type="Pfam" id="PF03029">
    <property type="entry name" value="ATP_bind_1"/>
    <property type="match status" value="1"/>
</dbReference>
<comment type="caution">
    <text evidence="8">The sequence shown here is derived from an EMBL/GenBank/DDBJ whole genome shotgun (WGS) entry which is preliminary data.</text>
</comment>
<dbReference type="GO" id="GO:0003924">
    <property type="term" value="F:GTPase activity"/>
    <property type="evidence" value="ECO:0007669"/>
    <property type="project" value="TreeGrafter"/>
</dbReference>
<reference evidence="8" key="1">
    <citation type="submission" date="2020-05" db="EMBL/GenBank/DDBJ databases">
        <title>Mycena genomes resolve the evolution of fungal bioluminescence.</title>
        <authorList>
            <person name="Tsai I.J."/>
        </authorList>
    </citation>
    <scope>NUCLEOTIDE SEQUENCE</scope>
    <source>
        <strain evidence="8">CCC161011</strain>
    </source>
</reference>
<dbReference type="OrthoDB" id="5839at2759"/>
<feature type="region of interest" description="Disordered" evidence="7">
    <location>
        <begin position="304"/>
        <end position="326"/>
    </location>
</feature>
<evidence type="ECO:0000313" key="9">
    <source>
        <dbReference type="Proteomes" id="UP000620124"/>
    </source>
</evidence>
<dbReference type="PANTHER" id="PTHR21231:SF7">
    <property type="entry name" value="GPN-LOOP GTPASE 3"/>
    <property type="match status" value="1"/>
</dbReference>
<dbReference type="CDD" id="cd17872">
    <property type="entry name" value="GPN3"/>
    <property type="match status" value="1"/>
</dbReference>
<name>A0A8H6Y6M9_9AGAR</name>
<dbReference type="PANTHER" id="PTHR21231">
    <property type="entry name" value="XPA-BINDING PROTEIN 1-RELATED"/>
    <property type="match status" value="1"/>
</dbReference>
<evidence type="ECO:0000256" key="3">
    <source>
        <dbReference type="ARBA" id="ARBA00022741"/>
    </source>
</evidence>
<evidence type="ECO:0000256" key="6">
    <source>
        <dbReference type="RuleBase" id="RU365059"/>
    </source>
</evidence>
<keyword evidence="9" id="KW-1185">Reference proteome</keyword>
<evidence type="ECO:0000256" key="2">
    <source>
        <dbReference type="ARBA" id="ARBA00014587"/>
    </source>
</evidence>
<accession>A0A8H6Y6M9</accession>
<dbReference type="InterPro" id="IPR027417">
    <property type="entry name" value="P-loop_NTPase"/>
</dbReference>